<keyword evidence="2 7" id="KW-0812">Transmembrane</keyword>
<evidence type="ECO:0008006" key="11">
    <source>
        <dbReference type="Google" id="ProtNLM"/>
    </source>
</evidence>
<dbReference type="PROSITE" id="PS50929">
    <property type="entry name" value="ABC_TM1F"/>
    <property type="match status" value="1"/>
</dbReference>
<dbReference type="InterPro" id="IPR003439">
    <property type="entry name" value="ABC_transporter-like_ATP-bd"/>
</dbReference>
<evidence type="ECO:0000259" key="8">
    <source>
        <dbReference type="PROSITE" id="PS50893"/>
    </source>
</evidence>
<dbReference type="SMART" id="SM00382">
    <property type="entry name" value="AAA"/>
    <property type="match status" value="1"/>
</dbReference>
<dbReference type="EMBL" id="UINC01005494">
    <property type="protein sequence ID" value="SVA21681.1"/>
    <property type="molecule type" value="Genomic_DNA"/>
</dbReference>
<dbReference type="GO" id="GO:0015421">
    <property type="term" value="F:ABC-type oligopeptide transporter activity"/>
    <property type="evidence" value="ECO:0007669"/>
    <property type="project" value="TreeGrafter"/>
</dbReference>
<evidence type="ECO:0000256" key="5">
    <source>
        <dbReference type="ARBA" id="ARBA00022989"/>
    </source>
</evidence>
<dbReference type="InterPro" id="IPR036640">
    <property type="entry name" value="ABC1_TM_sf"/>
</dbReference>
<dbReference type="AlphaFoldDB" id="A0A381U1Q8"/>
<dbReference type="GO" id="GO:0016887">
    <property type="term" value="F:ATP hydrolysis activity"/>
    <property type="evidence" value="ECO:0007669"/>
    <property type="project" value="InterPro"/>
</dbReference>
<comment type="subcellular location">
    <subcellularLocation>
        <location evidence="1">Membrane</location>
        <topology evidence="1">Multi-pass membrane protein</topology>
    </subcellularLocation>
</comment>
<name>A0A381U1Q8_9ZZZZ</name>
<dbReference type="InterPro" id="IPR011527">
    <property type="entry name" value="ABC1_TM_dom"/>
</dbReference>
<evidence type="ECO:0000256" key="6">
    <source>
        <dbReference type="ARBA" id="ARBA00023136"/>
    </source>
</evidence>
<keyword evidence="6 7" id="KW-0472">Membrane</keyword>
<organism evidence="10">
    <name type="scientific">marine metagenome</name>
    <dbReference type="NCBI Taxonomy" id="408172"/>
    <lineage>
        <taxon>unclassified sequences</taxon>
        <taxon>metagenomes</taxon>
        <taxon>ecological metagenomes</taxon>
    </lineage>
</organism>
<evidence type="ECO:0000256" key="3">
    <source>
        <dbReference type="ARBA" id="ARBA00022741"/>
    </source>
</evidence>
<dbReference type="GO" id="GO:0016020">
    <property type="term" value="C:membrane"/>
    <property type="evidence" value="ECO:0007669"/>
    <property type="project" value="UniProtKB-SubCell"/>
</dbReference>
<reference evidence="10" key="1">
    <citation type="submission" date="2018-05" db="EMBL/GenBank/DDBJ databases">
        <authorList>
            <person name="Lanie J.A."/>
            <person name="Ng W.-L."/>
            <person name="Kazmierczak K.M."/>
            <person name="Andrzejewski T.M."/>
            <person name="Davidsen T.M."/>
            <person name="Wayne K.J."/>
            <person name="Tettelin H."/>
            <person name="Glass J.I."/>
            <person name="Rusch D."/>
            <person name="Podicherti R."/>
            <person name="Tsui H.-C.T."/>
            <person name="Winkler M.E."/>
        </authorList>
    </citation>
    <scope>NUCLEOTIDE SEQUENCE</scope>
</reference>
<feature type="domain" description="ABC transporter" evidence="8">
    <location>
        <begin position="307"/>
        <end position="538"/>
    </location>
</feature>
<dbReference type="InterPro" id="IPR003593">
    <property type="entry name" value="AAA+_ATPase"/>
</dbReference>
<dbReference type="SUPFAM" id="SSF52540">
    <property type="entry name" value="P-loop containing nucleoside triphosphate hydrolases"/>
    <property type="match status" value="1"/>
</dbReference>
<keyword evidence="5 7" id="KW-1133">Transmembrane helix</keyword>
<dbReference type="InterPro" id="IPR039421">
    <property type="entry name" value="Type_1_exporter"/>
</dbReference>
<dbReference type="SUPFAM" id="SSF90123">
    <property type="entry name" value="ABC transporter transmembrane region"/>
    <property type="match status" value="1"/>
</dbReference>
<dbReference type="CDD" id="cd18587">
    <property type="entry name" value="ABC_6TM_LapB_like"/>
    <property type="match status" value="1"/>
</dbReference>
<feature type="domain" description="ABC transmembrane type-1" evidence="9">
    <location>
        <begin position="1"/>
        <end position="273"/>
    </location>
</feature>
<feature type="transmembrane region" description="Helical" evidence="7">
    <location>
        <begin position="28"/>
        <end position="46"/>
    </location>
</feature>
<evidence type="ECO:0000256" key="1">
    <source>
        <dbReference type="ARBA" id="ARBA00004141"/>
    </source>
</evidence>
<feature type="transmembrane region" description="Helical" evidence="7">
    <location>
        <begin position="132"/>
        <end position="152"/>
    </location>
</feature>
<dbReference type="PANTHER" id="PTHR43394:SF1">
    <property type="entry name" value="ATP-BINDING CASSETTE SUB-FAMILY B MEMBER 10, MITOCHONDRIAL"/>
    <property type="match status" value="1"/>
</dbReference>
<dbReference type="Pfam" id="PF00664">
    <property type="entry name" value="ABC_membrane"/>
    <property type="match status" value="1"/>
</dbReference>
<dbReference type="InterPro" id="IPR027417">
    <property type="entry name" value="P-loop_NTPase"/>
</dbReference>
<gene>
    <name evidence="10" type="ORF">METZ01_LOCUS74535</name>
</gene>
<dbReference type="PANTHER" id="PTHR43394">
    <property type="entry name" value="ATP-DEPENDENT PERMEASE MDL1, MITOCHONDRIAL"/>
    <property type="match status" value="1"/>
</dbReference>
<evidence type="ECO:0000313" key="10">
    <source>
        <dbReference type="EMBL" id="SVA21681.1"/>
    </source>
</evidence>
<protein>
    <recommendedName>
        <fullName evidence="11">Type I secretion system permease/ATPase</fullName>
    </recommendedName>
</protein>
<evidence type="ECO:0000259" key="9">
    <source>
        <dbReference type="PROSITE" id="PS50929"/>
    </source>
</evidence>
<accession>A0A381U1Q8</accession>
<dbReference type="Pfam" id="PF00005">
    <property type="entry name" value="ABC_tran"/>
    <property type="match status" value="1"/>
</dbReference>
<dbReference type="Gene3D" id="3.40.50.300">
    <property type="entry name" value="P-loop containing nucleotide triphosphate hydrolases"/>
    <property type="match status" value="1"/>
</dbReference>
<evidence type="ECO:0000256" key="7">
    <source>
        <dbReference type="SAM" id="Phobius"/>
    </source>
</evidence>
<keyword evidence="3" id="KW-0547">Nucleotide-binding</keyword>
<proteinExistence type="predicted"/>
<dbReference type="GO" id="GO:0005524">
    <property type="term" value="F:ATP binding"/>
    <property type="evidence" value="ECO:0007669"/>
    <property type="project" value="UniProtKB-KW"/>
</dbReference>
<evidence type="ECO:0000256" key="2">
    <source>
        <dbReference type="ARBA" id="ARBA00022692"/>
    </source>
</evidence>
<keyword evidence="4" id="KW-0067">ATP-binding</keyword>
<dbReference type="Gene3D" id="1.20.1560.10">
    <property type="entry name" value="ABC transporter type 1, transmembrane domain"/>
    <property type="match status" value="1"/>
</dbReference>
<evidence type="ECO:0000256" key="4">
    <source>
        <dbReference type="ARBA" id="ARBA00022840"/>
    </source>
</evidence>
<dbReference type="PROSITE" id="PS50893">
    <property type="entry name" value="ABC_TRANSPORTER_2"/>
    <property type="match status" value="1"/>
</dbReference>
<sequence length="538" mass="58271">MINLLSVASSIFIMVVYDRVIPNAAYSSLFALTAGMVIVLIFDFILKNLRAWFIDLAGHNLDLDVGEDIYHRLLRAPLEKLSGSIGGLANTLREFDLVKEFFTSATLALVVDLPFVFLFILVIYLISGPLAIVPLLAVPLVLGVGILVQPFIARHSQTVSETGKSKYGLMVESLAGLDAIKTNDSSELFVNRYRDTVKEGASSSRQSKVLSQLATNSASTAQLLSLVGIIFYGTFLIDSGTVSMGALVAAVLLSSRALAPLAQIANLFGRLNAARTAYQKIDQLMNTISIDSTEKSQGMKVDQLGNLEWKGLGFTYPESTQPSLTAINALIQAGEKVAIMGRNGSGKTTLIKLTAGLYLPTQGGLTFDKMAADQIDDHTFRQKLAVVLQDFQLFSGTLKDNILMGREWIDDEALKAALECSGTQNFLATIPGGLQAVLADRGQSLSTGQRQAIALARALAARPEVLLLDESTAALDLNAEQDFVKHIDDRMYKTLILVTHRLPMLELVDRIIVLADGRIAIDGPKEDVLNQLKTGQRA</sequence>
<feature type="transmembrane region" description="Helical" evidence="7">
    <location>
        <begin position="101"/>
        <end position="126"/>
    </location>
</feature>